<dbReference type="GO" id="GO:0006508">
    <property type="term" value="P:proteolysis"/>
    <property type="evidence" value="ECO:0007669"/>
    <property type="project" value="UniProtKB-KW"/>
</dbReference>
<dbReference type="Pfam" id="PF02902">
    <property type="entry name" value="Peptidase_C48"/>
    <property type="match status" value="1"/>
</dbReference>
<dbReference type="Proteomes" id="UP001237642">
    <property type="component" value="Unassembled WGS sequence"/>
</dbReference>
<evidence type="ECO:0000256" key="1">
    <source>
        <dbReference type="ARBA" id="ARBA00005234"/>
    </source>
</evidence>
<reference evidence="6" key="1">
    <citation type="submission" date="2023-02" db="EMBL/GenBank/DDBJ databases">
        <title>Genome of toxic invasive species Heracleum sosnowskyi carries increased number of genes despite the absence of recent whole-genome duplications.</title>
        <authorList>
            <person name="Schelkunov M."/>
            <person name="Shtratnikova V."/>
            <person name="Makarenko M."/>
            <person name="Klepikova A."/>
            <person name="Omelchenko D."/>
            <person name="Novikova G."/>
            <person name="Obukhova E."/>
            <person name="Bogdanov V."/>
            <person name="Penin A."/>
            <person name="Logacheva M."/>
        </authorList>
    </citation>
    <scope>NUCLEOTIDE SEQUENCE</scope>
    <source>
        <strain evidence="6">Hsosn_3</strain>
        <tissue evidence="6">Leaf</tissue>
    </source>
</reference>
<name>A0AAD8IPX0_9APIA</name>
<dbReference type="InterPro" id="IPR003653">
    <property type="entry name" value="Peptidase_C48_C"/>
</dbReference>
<reference evidence="6" key="2">
    <citation type="submission" date="2023-05" db="EMBL/GenBank/DDBJ databases">
        <authorList>
            <person name="Schelkunov M.I."/>
        </authorList>
    </citation>
    <scope>NUCLEOTIDE SEQUENCE</scope>
    <source>
        <strain evidence="6">Hsosn_3</strain>
        <tissue evidence="6">Leaf</tissue>
    </source>
</reference>
<dbReference type="GO" id="GO:0008234">
    <property type="term" value="F:cysteine-type peptidase activity"/>
    <property type="evidence" value="ECO:0007669"/>
    <property type="project" value="InterPro"/>
</dbReference>
<evidence type="ECO:0000256" key="3">
    <source>
        <dbReference type="ARBA" id="ARBA00022801"/>
    </source>
</evidence>
<dbReference type="PANTHER" id="PTHR33018">
    <property type="entry name" value="OS10G0338966 PROTEIN-RELATED"/>
    <property type="match status" value="1"/>
</dbReference>
<dbReference type="InterPro" id="IPR004252">
    <property type="entry name" value="Probable_transposase_24"/>
</dbReference>
<comment type="similarity">
    <text evidence="1">Belongs to the peptidase C48 family.</text>
</comment>
<dbReference type="EMBL" id="JAUIZM010000004">
    <property type="protein sequence ID" value="KAK1389934.1"/>
    <property type="molecule type" value="Genomic_DNA"/>
</dbReference>
<keyword evidence="3" id="KW-0378">Hydrolase</keyword>
<sequence length="492" mass="56782">MAPKKRKTKAGSKKNEVEENQLPLTELSGPQSEGSKKRKTKASSKKMEAEEKQLPLKAMSEPEREVNTKGNEPESEGSAQAIVPQETQPIECIVTSTETTKRNLLGGKRSVCAMHKVVVKKAQGKKFKVRTMVPISIRSWPNVESELKEKLWNDVQAGFKVAPESRAKILQSAGWKWRQFKSKLTSNFVMPFVGEKKKLRKPPNNYAFVGRDAWREFVAQRTNDDWMSLRNAQRARVKERKYPHRTSRKGYIGLLEEEVKQGHFQPGEEVDRAILWKKARKRKDGQVDEEQEKINKVIDDLLEKFEMIGQAVISTYMSYLHNVLRKKKLLDYFGFIDPSASFTPNADFEALVVRRLKEGNPERVFFMPHNENCHWILIVIWESDIYTLNPLSHPPRNPALEKALISAVRTFNAQTGRVNKTPEIHNLPGSPKQPGSLECGYVVMRYMRDIILDEDMYSFSTKWLCKTRASYKMGDLEEVRYKTLKHIEKLMK</sequence>
<organism evidence="6 7">
    <name type="scientific">Heracleum sosnowskyi</name>
    <dbReference type="NCBI Taxonomy" id="360622"/>
    <lineage>
        <taxon>Eukaryota</taxon>
        <taxon>Viridiplantae</taxon>
        <taxon>Streptophyta</taxon>
        <taxon>Embryophyta</taxon>
        <taxon>Tracheophyta</taxon>
        <taxon>Spermatophyta</taxon>
        <taxon>Magnoliopsida</taxon>
        <taxon>eudicotyledons</taxon>
        <taxon>Gunneridae</taxon>
        <taxon>Pentapetalae</taxon>
        <taxon>asterids</taxon>
        <taxon>campanulids</taxon>
        <taxon>Apiales</taxon>
        <taxon>Apiaceae</taxon>
        <taxon>Apioideae</taxon>
        <taxon>apioid superclade</taxon>
        <taxon>Tordylieae</taxon>
        <taxon>Tordyliinae</taxon>
        <taxon>Heracleum</taxon>
    </lineage>
</organism>
<feature type="compositionally biased region" description="Basic residues" evidence="4">
    <location>
        <begin position="1"/>
        <end position="12"/>
    </location>
</feature>
<evidence type="ECO:0000313" key="6">
    <source>
        <dbReference type="EMBL" id="KAK1389934.1"/>
    </source>
</evidence>
<evidence type="ECO:0000256" key="2">
    <source>
        <dbReference type="ARBA" id="ARBA00022670"/>
    </source>
</evidence>
<evidence type="ECO:0000259" key="5">
    <source>
        <dbReference type="Pfam" id="PF02902"/>
    </source>
</evidence>
<dbReference type="SUPFAM" id="SSF54001">
    <property type="entry name" value="Cysteine proteinases"/>
    <property type="match status" value="1"/>
</dbReference>
<accession>A0AAD8IPX0</accession>
<evidence type="ECO:0000256" key="4">
    <source>
        <dbReference type="SAM" id="MobiDB-lite"/>
    </source>
</evidence>
<keyword evidence="2" id="KW-0645">Protease</keyword>
<evidence type="ECO:0000313" key="7">
    <source>
        <dbReference type="Proteomes" id="UP001237642"/>
    </source>
</evidence>
<protein>
    <recommendedName>
        <fullName evidence="5">Ubiquitin-like protease family profile domain-containing protein</fullName>
    </recommendedName>
</protein>
<feature type="region of interest" description="Disordered" evidence="4">
    <location>
        <begin position="1"/>
        <end position="80"/>
    </location>
</feature>
<keyword evidence="7" id="KW-1185">Reference proteome</keyword>
<dbReference type="Gene3D" id="3.40.395.10">
    <property type="entry name" value="Adenoviral Proteinase, Chain A"/>
    <property type="match status" value="1"/>
</dbReference>
<dbReference type="InterPro" id="IPR038765">
    <property type="entry name" value="Papain-like_cys_pep_sf"/>
</dbReference>
<dbReference type="Pfam" id="PF03004">
    <property type="entry name" value="Transposase_24"/>
    <property type="match status" value="1"/>
</dbReference>
<feature type="domain" description="Ubiquitin-like protease family profile" evidence="5">
    <location>
        <begin position="365"/>
        <end position="453"/>
    </location>
</feature>
<dbReference type="AlphaFoldDB" id="A0AAD8IPX0"/>
<proteinExistence type="inferred from homology"/>
<feature type="compositionally biased region" description="Basic and acidic residues" evidence="4">
    <location>
        <begin position="45"/>
        <end position="67"/>
    </location>
</feature>
<dbReference type="PANTHER" id="PTHR33018:SF31">
    <property type="entry name" value="TRANSPOSASE, PTTA_EN_SPM, PLANT"/>
    <property type="match status" value="1"/>
</dbReference>
<gene>
    <name evidence="6" type="ORF">POM88_018112</name>
</gene>
<comment type="caution">
    <text evidence="6">The sequence shown here is derived from an EMBL/GenBank/DDBJ whole genome shotgun (WGS) entry which is preliminary data.</text>
</comment>